<feature type="compositionally biased region" description="Acidic residues" evidence="1">
    <location>
        <begin position="7"/>
        <end position="22"/>
    </location>
</feature>
<organism evidence="2 3">
    <name type="scientific">Acrobeloides nanus</name>
    <dbReference type="NCBI Taxonomy" id="290746"/>
    <lineage>
        <taxon>Eukaryota</taxon>
        <taxon>Metazoa</taxon>
        <taxon>Ecdysozoa</taxon>
        <taxon>Nematoda</taxon>
        <taxon>Chromadorea</taxon>
        <taxon>Rhabditida</taxon>
        <taxon>Tylenchina</taxon>
        <taxon>Cephalobomorpha</taxon>
        <taxon>Cephaloboidea</taxon>
        <taxon>Cephalobidae</taxon>
        <taxon>Acrobeloides</taxon>
    </lineage>
</organism>
<evidence type="ECO:0000313" key="3">
    <source>
        <dbReference type="WBParaSite" id="ACRNAN_scaffold246.g18422.t1"/>
    </source>
</evidence>
<dbReference type="AlphaFoldDB" id="A0A914DEF1"/>
<name>A0A914DEF1_9BILA</name>
<reference evidence="3" key="1">
    <citation type="submission" date="2022-11" db="UniProtKB">
        <authorList>
            <consortium name="WormBaseParasite"/>
        </authorList>
    </citation>
    <scope>IDENTIFICATION</scope>
</reference>
<proteinExistence type="predicted"/>
<evidence type="ECO:0000256" key="1">
    <source>
        <dbReference type="SAM" id="MobiDB-lite"/>
    </source>
</evidence>
<dbReference type="Proteomes" id="UP000887540">
    <property type="component" value="Unplaced"/>
</dbReference>
<evidence type="ECO:0000313" key="2">
    <source>
        <dbReference type="Proteomes" id="UP000887540"/>
    </source>
</evidence>
<accession>A0A914DEF1</accession>
<feature type="region of interest" description="Disordered" evidence="1">
    <location>
        <begin position="1"/>
        <end position="22"/>
    </location>
</feature>
<sequence>MLTDMLGEPDEGNECTDDDFDDYDTDEYFLEEEEVDETIESHGDFKSRINDETENARYMDIDEVPGCSKSYNDKDFYCLKLHPTERYIIAKMDHTLQSVENHFLLKSNSQVNEEELYLEMCSNDFEVDINNLDGYQVKLIDLSSYGDTDD</sequence>
<protein>
    <submittedName>
        <fullName evidence="3">Uncharacterized protein</fullName>
    </submittedName>
</protein>
<dbReference type="WBParaSite" id="ACRNAN_scaffold246.g18422.t1">
    <property type="protein sequence ID" value="ACRNAN_scaffold246.g18422.t1"/>
    <property type="gene ID" value="ACRNAN_scaffold246.g18422"/>
</dbReference>
<keyword evidence="2" id="KW-1185">Reference proteome</keyword>